<dbReference type="Proteomes" id="UP000717696">
    <property type="component" value="Unassembled WGS sequence"/>
</dbReference>
<name>A0A9P9E8Q8_9HYPO</name>
<dbReference type="AlphaFoldDB" id="A0A9P9E8Q8"/>
<reference evidence="2" key="1">
    <citation type="journal article" date="2021" name="Nat. Commun.">
        <title>Genetic determinants of endophytism in the Arabidopsis root mycobiome.</title>
        <authorList>
            <person name="Mesny F."/>
            <person name="Miyauchi S."/>
            <person name="Thiergart T."/>
            <person name="Pickel B."/>
            <person name="Atanasova L."/>
            <person name="Karlsson M."/>
            <person name="Huettel B."/>
            <person name="Barry K.W."/>
            <person name="Haridas S."/>
            <person name="Chen C."/>
            <person name="Bauer D."/>
            <person name="Andreopoulos W."/>
            <person name="Pangilinan J."/>
            <person name="LaButti K."/>
            <person name="Riley R."/>
            <person name="Lipzen A."/>
            <person name="Clum A."/>
            <person name="Drula E."/>
            <person name="Henrissat B."/>
            <person name="Kohler A."/>
            <person name="Grigoriev I.V."/>
            <person name="Martin F.M."/>
            <person name="Hacquard S."/>
        </authorList>
    </citation>
    <scope>NUCLEOTIDE SEQUENCE</scope>
    <source>
        <strain evidence="2">MPI-CAGE-AT-0021</strain>
    </source>
</reference>
<dbReference type="EMBL" id="JAGMUU010000017">
    <property type="protein sequence ID" value="KAH7134649.1"/>
    <property type="molecule type" value="Genomic_DNA"/>
</dbReference>
<evidence type="ECO:0000256" key="1">
    <source>
        <dbReference type="SAM" id="MobiDB-lite"/>
    </source>
</evidence>
<feature type="compositionally biased region" description="Polar residues" evidence="1">
    <location>
        <begin position="427"/>
        <end position="441"/>
    </location>
</feature>
<keyword evidence="3" id="KW-1185">Reference proteome</keyword>
<evidence type="ECO:0000313" key="3">
    <source>
        <dbReference type="Proteomes" id="UP000717696"/>
    </source>
</evidence>
<sequence>MVLRWLWAEALSRAWRHVTRALRAFLKWVDEIHVIGTVSTDISHLSSDDCAFICQIDEHSFVKSTGPCWAKYWGPRRILTSLAAPSWSRFTALDVPGRREENYRGRRQHGWNGNPSPKHSCTWCSTNGSTAGGACFVSSFKPWPTLVTDNDIRANCRKGAVVGMSEKNSEMPKPTSPLISRPQTRGFKGKPAVCRVDVRGRDSPFLEDAVGNVTAIISQTRVQGAIHCEDPVKGGNVGHAGIVVVAAIRQEVFVFARGISKGEESESSRPDVLIQGGVPRLAKLSIQSVVTSWVIVGHGAYKIATQFRCYIPLDSSNVPPKLLHLLLPKEPGTCIVKPDLFLVADDCFCQFRRQSGPGGLTFCCNQYQRASQHGGENRKQGARIDAACPVRLLETVKLERNDDGGNGESQWKGSIHLPSSKPPKSSALCQTQPVSDSTNGLAGSPAGNRRREQVGLASLRILASFIRVQNNEPC</sequence>
<organism evidence="2 3">
    <name type="scientific">Dactylonectria estremocensis</name>
    <dbReference type="NCBI Taxonomy" id="1079267"/>
    <lineage>
        <taxon>Eukaryota</taxon>
        <taxon>Fungi</taxon>
        <taxon>Dikarya</taxon>
        <taxon>Ascomycota</taxon>
        <taxon>Pezizomycotina</taxon>
        <taxon>Sordariomycetes</taxon>
        <taxon>Hypocreomycetidae</taxon>
        <taxon>Hypocreales</taxon>
        <taxon>Nectriaceae</taxon>
        <taxon>Dactylonectria</taxon>
    </lineage>
</organism>
<comment type="caution">
    <text evidence="2">The sequence shown here is derived from an EMBL/GenBank/DDBJ whole genome shotgun (WGS) entry which is preliminary data.</text>
</comment>
<gene>
    <name evidence="2" type="ORF">B0J13DRAFT_528753</name>
</gene>
<proteinExistence type="predicted"/>
<feature type="region of interest" description="Disordered" evidence="1">
    <location>
        <begin position="399"/>
        <end position="449"/>
    </location>
</feature>
<protein>
    <submittedName>
        <fullName evidence="2">Uncharacterized protein</fullName>
    </submittedName>
</protein>
<evidence type="ECO:0000313" key="2">
    <source>
        <dbReference type="EMBL" id="KAH7134649.1"/>
    </source>
</evidence>
<feature type="region of interest" description="Disordered" evidence="1">
    <location>
        <begin position="165"/>
        <end position="187"/>
    </location>
</feature>
<accession>A0A9P9E8Q8</accession>